<name>A0A699IT88_TANCI</name>
<evidence type="ECO:0000313" key="1">
    <source>
        <dbReference type="EMBL" id="GEZ82382.1"/>
    </source>
</evidence>
<dbReference type="EMBL" id="BKCJ010328478">
    <property type="protein sequence ID" value="GEZ82382.1"/>
    <property type="molecule type" value="Genomic_DNA"/>
</dbReference>
<accession>A0A699IT88</accession>
<gene>
    <name evidence="1" type="ORF">Tci_554355</name>
</gene>
<feature type="non-terminal residue" evidence="1">
    <location>
        <position position="1"/>
    </location>
</feature>
<reference evidence="1" key="1">
    <citation type="journal article" date="2019" name="Sci. Rep.">
        <title>Draft genome of Tanacetum cinerariifolium, the natural source of mosquito coil.</title>
        <authorList>
            <person name="Yamashiro T."/>
            <person name="Shiraishi A."/>
            <person name="Satake H."/>
            <person name="Nakayama K."/>
        </authorList>
    </citation>
    <scope>NUCLEOTIDE SEQUENCE</scope>
</reference>
<protein>
    <submittedName>
        <fullName evidence="1">Uncharacterized protein</fullName>
    </submittedName>
</protein>
<sequence>KVDVVLHDIVPKIASNATNYLIDDNLPRIIANAIKKEQEYAQTAIHTLVSQEFIAHALKIIEELFRIHMQKTRNPNEHPRYLYNKDLFFLKNGNTMEKRYTTEQQHGIDLMEQIIMMRENDKQFSFFEADFKYLNKNDIEDIYYLLLNKNVNYRENKLLNSLMTFIRSRVIWERVLNIQLGIEGYQIKINLTAPTLIFLDTEASDPYSIVDEPRLGLIYLNNKKEKRVMDLIEIVKFYDATLKEVKLKIFETEFLKKAPLLGSLDLEIMKTCEREITKRLRHHEQMKR</sequence>
<proteinExistence type="predicted"/>
<dbReference type="AlphaFoldDB" id="A0A699IT88"/>
<comment type="caution">
    <text evidence="1">The sequence shown here is derived from an EMBL/GenBank/DDBJ whole genome shotgun (WGS) entry which is preliminary data.</text>
</comment>
<organism evidence="1">
    <name type="scientific">Tanacetum cinerariifolium</name>
    <name type="common">Dalmatian daisy</name>
    <name type="synonym">Chrysanthemum cinerariifolium</name>
    <dbReference type="NCBI Taxonomy" id="118510"/>
    <lineage>
        <taxon>Eukaryota</taxon>
        <taxon>Viridiplantae</taxon>
        <taxon>Streptophyta</taxon>
        <taxon>Embryophyta</taxon>
        <taxon>Tracheophyta</taxon>
        <taxon>Spermatophyta</taxon>
        <taxon>Magnoliopsida</taxon>
        <taxon>eudicotyledons</taxon>
        <taxon>Gunneridae</taxon>
        <taxon>Pentapetalae</taxon>
        <taxon>asterids</taxon>
        <taxon>campanulids</taxon>
        <taxon>Asterales</taxon>
        <taxon>Asteraceae</taxon>
        <taxon>Asteroideae</taxon>
        <taxon>Anthemideae</taxon>
        <taxon>Anthemidinae</taxon>
        <taxon>Tanacetum</taxon>
    </lineage>
</organism>